<dbReference type="GO" id="GO:0008270">
    <property type="term" value="F:zinc ion binding"/>
    <property type="evidence" value="ECO:0007669"/>
    <property type="project" value="UniProtKB-KW"/>
</dbReference>
<evidence type="ECO:0000313" key="8">
    <source>
        <dbReference type="EMBL" id="KAF6766145.1"/>
    </source>
</evidence>
<dbReference type="Gene3D" id="3.30.40.10">
    <property type="entry name" value="Zinc/RING finger domain, C3HC4 (zinc finger)"/>
    <property type="match status" value="1"/>
</dbReference>
<evidence type="ECO:0000256" key="3">
    <source>
        <dbReference type="ARBA" id="ARBA00022833"/>
    </source>
</evidence>
<gene>
    <name evidence="8" type="ORF">DFP72DRAFT_865730</name>
</gene>
<keyword evidence="5" id="KW-0472">Membrane</keyword>
<sequence length="271" mass="30613">MSDTPNATGNDEKQCRICLDGVTAEQELGRLISPCQCKGSIRYVHVKCLQQWRNTSPSQSAFFACPQCHYQYRFARTQVVGLAGNPIVIAGISGLLFTILVMLASFVTTYFMSWFEEPSEHYEWSYFRIISPFEVATDLVSAAFRILRDGDVAGILEDDFFPGENIHFKQPSKPGFMVRFIRRFLLGLPLVGAASLVHLLLSIQILAPVQWLARYRASRRRNNNRDVAAIIVVGLIVFGAARALFKVYKVTEHYTKRLLLRAEDAILEVNS</sequence>
<comment type="caution">
    <text evidence="8">The sequence shown here is derived from an EMBL/GenBank/DDBJ whole genome shotgun (WGS) entry which is preliminary data.</text>
</comment>
<keyword evidence="5" id="KW-1133">Transmembrane helix</keyword>
<dbReference type="InterPro" id="IPR013083">
    <property type="entry name" value="Znf_RING/FYVE/PHD"/>
</dbReference>
<dbReference type="OrthoDB" id="264354at2759"/>
<evidence type="ECO:0000256" key="2">
    <source>
        <dbReference type="ARBA" id="ARBA00022771"/>
    </source>
</evidence>
<feature type="domain" description="RING-type" evidence="6">
    <location>
        <begin position="15"/>
        <end position="69"/>
    </location>
</feature>
<evidence type="ECO:0000256" key="1">
    <source>
        <dbReference type="ARBA" id="ARBA00022723"/>
    </source>
</evidence>
<keyword evidence="3" id="KW-0862">Zinc</keyword>
<feature type="transmembrane region" description="Helical" evidence="5">
    <location>
        <begin position="87"/>
        <end position="112"/>
    </location>
</feature>
<dbReference type="PROSITE" id="PS51292">
    <property type="entry name" value="ZF_RING_CH"/>
    <property type="match status" value="1"/>
</dbReference>
<evidence type="ECO:0008006" key="10">
    <source>
        <dbReference type="Google" id="ProtNLM"/>
    </source>
</evidence>
<accession>A0A8H6MEX0</accession>
<evidence type="ECO:0000259" key="7">
    <source>
        <dbReference type="PROSITE" id="PS51292"/>
    </source>
</evidence>
<protein>
    <recommendedName>
        <fullName evidence="10">RING-CH-type domain-containing protein</fullName>
    </recommendedName>
</protein>
<reference evidence="8 9" key="1">
    <citation type="submission" date="2020-07" db="EMBL/GenBank/DDBJ databases">
        <title>Comparative genomics of pyrophilous fungi reveals a link between fire events and developmental genes.</title>
        <authorList>
            <consortium name="DOE Joint Genome Institute"/>
            <person name="Steindorff A.S."/>
            <person name="Carver A."/>
            <person name="Calhoun S."/>
            <person name="Stillman K."/>
            <person name="Liu H."/>
            <person name="Lipzen A."/>
            <person name="Pangilinan J."/>
            <person name="Labutti K."/>
            <person name="Bruns T.D."/>
            <person name="Grigoriev I.V."/>
        </authorList>
    </citation>
    <scope>NUCLEOTIDE SEQUENCE [LARGE SCALE GENOMIC DNA]</scope>
    <source>
        <strain evidence="8 9">CBS 144469</strain>
    </source>
</reference>
<dbReference type="InterPro" id="IPR011016">
    <property type="entry name" value="Znf_RING-CH"/>
</dbReference>
<keyword evidence="2 4" id="KW-0863">Zinc-finger</keyword>
<dbReference type="PROSITE" id="PS50089">
    <property type="entry name" value="ZF_RING_2"/>
    <property type="match status" value="1"/>
</dbReference>
<dbReference type="Proteomes" id="UP000521943">
    <property type="component" value="Unassembled WGS sequence"/>
</dbReference>
<feature type="transmembrane region" description="Helical" evidence="5">
    <location>
        <begin position="227"/>
        <end position="248"/>
    </location>
</feature>
<dbReference type="PANTHER" id="PTHR46347:SF1">
    <property type="entry name" value="RING_FYVE_PHD ZINC FINGER SUPERFAMILY PROTEIN"/>
    <property type="match status" value="1"/>
</dbReference>
<organism evidence="8 9">
    <name type="scientific">Ephemerocybe angulata</name>
    <dbReference type="NCBI Taxonomy" id="980116"/>
    <lineage>
        <taxon>Eukaryota</taxon>
        <taxon>Fungi</taxon>
        <taxon>Dikarya</taxon>
        <taxon>Basidiomycota</taxon>
        <taxon>Agaricomycotina</taxon>
        <taxon>Agaricomycetes</taxon>
        <taxon>Agaricomycetidae</taxon>
        <taxon>Agaricales</taxon>
        <taxon>Agaricineae</taxon>
        <taxon>Psathyrellaceae</taxon>
        <taxon>Ephemerocybe</taxon>
    </lineage>
</organism>
<keyword evidence="1" id="KW-0479">Metal-binding</keyword>
<evidence type="ECO:0000256" key="4">
    <source>
        <dbReference type="PROSITE-ProRule" id="PRU00175"/>
    </source>
</evidence>
<proteinExistence type="predicted"/>
<dbReference type="InterPro" id="IPR001841">
    <property type="entry name" value="Znf_RING"/>
</dbReference>
<keyword evidence="9" id="KW-1185">Reference proteome</keyword>
<dbReference type="EMBL" id="JACGCI010000001">
    <property type="protein sequence ID" value="KAF6766145.1"/>
    <property type="molecule type" value="Genomic_DNA"/>
</dbReference>
<keyword evidence="5" id="KW-0812">Transmembrane</keyword>
<dbReference type="CDD" id="cd16495">
    <property type="entry name" value="RING_CH-C4HC3_MARCH"/>
    <property type="match status" value="1"/>
</dbReference>
<dbReference type="SUPFAM" id="SSF57850">
    <property type="entry name" value="RING/U-box"/>
    <property type="match status" value="1"/>
</dbReference>
<dbReference type="Pfam" id="PF12906">
    <property type="entry name" value="RINGv"/>
    <property type="match status" value="1"/>
</dbReference>
<name>A0A8H6MEX0_9AGAR</name>
<dbReference type="AlphaFoldDB" id="A0A8H6MEX0"/>
<dbReference type="SMART" id="SM00744">
    <property type="entry name" value="RINGv"/>
    <property type="match status" value="1"/>
</dbReference>
<evidence type="ECO:0000259" key="6">
    <source>
        <dbReference type="PROSITE" id="PS50089"/>
    </source>
</evidence>
<feature type="transmembrane region" description="Helical" evidence="5">
    <location>
        <begin position="184"/>
        <end position="207"/>
    </location>
</feature>
<evidence type="ECO:0000256" key="5">
    <source>
        <dbReference type="SAM" id="Phobius"/>
    </source>
</evidence>
<feature type="domain" description="RING-CH-type" evidence="7">
    <location>
        <begin position="7"/>
        <end position="75"/>
    </location>
</feature>
<dbReference type="PANTHER" id="PTHR46347">
    <property type="entry name" value="RING/FYVE/PHD ZINC FINGER SUPERFAMILY PROTEIN"/>
    <property type="match status" value="1"/>
</dbReference>
<evidence type="ECO:0000313" key="9">
    <source>
        <dbReference type="Proteomes" id="UP000521943"/>
    </source>
</evidence>